<evidence type="ECO:0000259" key="1">
    <source>
        <dbReference type="Pfam" id="PF21828"/>
    </source>
</evidence>
<dbReference type="InterPro" id="IPR054181">
    <property type="entry name" value="DUF6888"/>
</dbReference>
<proteinExistence type="predicted"/>
<feature type="domain" description="DUF6888" evidence="1">
    <location>
        <begin position="1"/>
        <end position="55"/>
    </location>
</feature>
<organism evidence="2 3">
    <name type="scientific">Euhalothece natronophila Z-M001</name>
    <dbReference type="NCBI Taxonomy" id="522448"/>
    <lineage>
        <taxon>Bacteria</taxon>
        <taxon>Bacillati</taxon>
        <taxon>Cyanobacteriota</taxon>
        <taxon>Cyanophyceae</taxon>
        <taxon>Oscillatoriophycideae</taxon>
        <taxon>Chroococcales</taxon>
        <taxon>Halothecacae</taxon>
        <taxon>Halothece cluster</taxon>
        <taxon>Euhalothece</taxon>
    </lineage>
</organism>
<dbReference type="OrthoDB" id="535637at2"/>
<evidence type="ECO:0000313" key="3">
    <source>
        <dbReference type="Proteomes" id="UP000318453"/>
    </source>
</evidence>
<dbReference type="AlphaFoldDB" id="A0A5B8NJW2"/>
<evidence type="ECO:0000313" key="2">
    <source>
        <dbReference type="EMBL" id="QDZ39603.1"/>
    </source>
</evidence>
<reference evidence="2" key="1">
    <citation type="submission" date="2019-08" db="EMBL/GenBank/DDBJ databases">
        <title>Carotenoids and Carotenoid Binding Proteins in the Halophilic Cyanobacterium Euhalothece sp. ZM00.</title>
        <authorList>
            <person name="Cho S.M."/>
            <person name="Song J.Y."/>
            <person name="Park Y.-I."/>
        </authorList>
    </citation>
    <scope>NUCLEOTIDE SEQUENCE [LARGE SCALE GENOMIC DNA]</scope>
    <source>
        <strain evidence="2">Z-M001</strain>
    </source>
</reference>
<dbReference type="Pfam" id="PF21828">
    <property type="entry name" value="DUF6888"/>
    <property type="match status" value="1"/>
</dbReference>
<dbReference type="RefSeq" id="WP_146295203.1">
    <property type="nucleotide sequence ID" value="NZ_CP042326.1"/>
</dbReference>
<dbReference type="Proteomes" id="UP000318453">
    <property type="component" value="Chromosome"/>
</dbReference>
<gene>
    <name evidence="2" type="ORF">FRE64_06450</name>
</gene>
<name>A0A5B8NJW2_9CHRO</name>
<keyword evidence="3" id="KW-1185">Reference proteome</keyword>
<dbReference type="KEGG" id="enn:FRE64_06450"/>
<sequence>MPTVEQALRCFQLCQNLTDMYLPIDMLRLDMRTGSCVIIAGNEVLIEVYPNGNWRFIYEL</sequence>
<protein>
    <recommendedName>
        <fullName evidence="1">DUF6888 domain-containing protein</fullName>
    </recommendedName>
</protein>
<accession>A0A5B8NJW2</accession>
<dbReference type="EMBL" id="CP042326">
    <property type="protein sequence ID" value="QDZ39603.1"/>
    <property type="molecule type" value="Genomic_DNA"/>
</dbReference>